<dbReference type="STRING" id="3871.A0A1J7GUG5"/>
<evidence type="ECO:0000256" key="1">
    <source>
        <dbReference type="SAM" id="MobiDB-lite"/>
    </source>
</evidence>
<organism evidence="2 3">
    <name type="scientific">Lupinus angustifolius</name>
    <name type="common">Narrow-leaved blue lupine</name>
    <dbReference type="NCBI Taxonomy" id="3871"/>
    <lineage>
        <taxon>Eukaryota</taxon>
        <taxon>Viridiplantae</taxon>
        <taxon>Streptophyta</taxon>
        <taxon>Embryophyta</taxon>
        <taxon>Tracheophyta</taxon>
        <taxon>Spermatophyta</taxon>
        <taxon>Magnoliopsida</taxon>
        <taxon>eudicotyledons</taxon>
        <taxon>Gunneridae</taxon>
        <taxon>Pentapetalae</taxon>
        <taxon>rosids</taxon>
        <taxon>fabids</taxon>
        <taxon>Fabales</taxon>
        <taxon>Fabaceae</taxon>
        <taxon>Papilionoideae</taxon>
        <taxon>50 kb inversion clade</taxon>
        <taxon>genistoids sensu lato</taxon>
        <taxon>core genistoids</taxon>
        <taxon>Genisteae</taxon>
        <taxon>Lupinus</taxon>
    </lineage>
</organism>
<dbReference type="PANTHER" id="PTHR36772:SF1">
    <property type="entry name" value="SERINE_THREONINE-KINASE"/>
    <property type="match status" value="1"/>
</dbReference>
<feature type="region of interest" description="Disordered" evidence="1">
    <location>
        <begin position="55"/>
        <end position="76"/>
    </location>
</feature>
<reference evidence="2 3" key="1">
    <citation type="journal article" date="2017" name="Plant Biotechnol. J.">
        <title>A comprehensive draft genome sequence for lupin (Lupinus angustifolius), an emerging health food: insights into plant-microbe interactions and legume evolution.</title>
        <authorList>
            <person name="Hane J.K."/>
            <person name="Ming Y."/>
            <person name="Kamphuis L.G."/>
            <person name="Nelson M.N."/>
            <person name="Garg G."/>
            <person name="Atkins C.A."/>
            <person name="Bayer P.E."/>
            <person name="Bravo A."/>
            <person name="Bringans S."/>
            <person name="Cannon S."/>
            <person name="Edwards D."/>
            <person name="Foley R."/>
            <person name="Gao L.L."/>
            <person name="Harrison M.J."/>
            <person name="Huang W."/>
            <person name="Hurgobin B."/>
            <person name="Li S."/>
            <person name="Liu C.W."/>
            <person name="McGrath A."/>
            <person name="Morahan G."/>
            <person name="Murray J."/>
            <person name="Weller J."/>
            <person name="Jian J."/>
            <person name="Singh K.B."/>
        </authorList>
    </citation>
    <scope>NUCLEOTIDE SEQUENCE [LARGE SCALE GENOMIC DNA]</scope>
    <source>
        <strain evidence="3">cv. Tanjil</strain>
        <tissue evidence="2">Whole plant</tissue>
    </source>
</reference>
<evidence type="ECO:0000313" key="2">
    <source>
        <dbReference type="EMBL" id="OIV93252.1"/>
    </source>
</evidence>
<keyword evidence="3" id="KW-1185">Reference proteome</keyword>
<name>A0A1J7GUG5_LUPAN</name>
<dbReference type="Gramene" id="OIV93252">
    <property type="protein sequence ID" value="OIV93252"/>
    <property type="gene ID" value="TanjilG_26007"/>
</dbReference>
<evidence type="ECO:0000313" key="3">
    <source>
        <dbReference type="Proteomes" id="UP000188354"/>
    </source>
</evidence>
<feature type="compositionally biased region" description="Polar residues" evidence="1">
    <location>
        <begin position="59"/>
        <end position="73"/>
    </location>
</feature>
<proteinExistence type="predicted"/>
<dbReference type="EMBL" id="CM007378">
    <property type="protein sequence ID" value="OIV93252.1"/>
    <property type="molecule type" value="Genomic_DNA"/>
</dbReference>
<protein>
    <submittedName>
        <fullName evidence="2">Uncharacterized protein</fullName>
    </submittedName>
</protein>
<dbReference type="OMA" id="MCECDIK"/>
<accession>A0A1J7GUG5</accession>
<sequence>MSKSTQIATSQVLTPSSNKNKKLRKSTSLKIASTFTRVCLCAPIYSYNEVSKAKVPPRRSNTYPRSKPPLQTTTHERIPIHSARLSKEGGRVVQGESLTGDVLMWRFGIEEEAVMPTRRINQMEAITKSSTRRRKKLKPSPLSRMVMANEIGQFN</sequence>
<dbReference type="AlphaFoldDB" id="A0A1J7GUG5"/>
<feature type="region of interest" description="Disordered" evidence="1">
    <location>
        <begin position="1"/>
        <end position="23"/>
    </location>
</feature>
<dbReference type="Proteomes" id="UP000188354">
    <property type="component" value="Chromosome LG18"/>
</dbReference>
<feature type="compositionally biased region" description="Polar residues" evidence="1">
    <location>
        <begin position="1"/>
        <end position="18"/>
    </location>
</feature>
<dbReference type="PANTHER" id="PTHR36772">
    <property type="entry name" value="SERINE/THREONINE-KINASE"/>
    <property type="match status" value="1"/>
</dbReference>
<gene>
    <name evidence="2" type="ORF">TanjilG_26007</name>
</gene>